<sequence length="582" mass="64466">MANPTFYLSNLETWTNAQDMDVESWLADVYQVADITQLTYHRVAKLKTDGMAKGWVERWALECATDGSKEKFSTDFRAEIARPRTTASTYAEIMSIKQKTGELTDRYIARMKANIKLLLLTSKPDSTLYTLTDDAEAIFSIVFCRGLMSGHPFKVKNRDPEPTLAGTYAAVAKYCRHNQYEEETYEDKIRKEAERLTPRPTTGVDQKRRQEQLNLPAGPNAKKNVSPAKSKVVDRAMNWEEEEPVSGILNEAVGIGHFESNDRGEHGTTGVVAIEPVTEEAIGGDAVRKRTARQKVEPDPVFISSIENLTFDIATISKHGGRIPSQLKAAVSRVYADSRERREKARAKSNPAQAAPPLITVANRGIAVSRKALGDVITVRVNGRSYPNAIINPSNDRTMMGLHVAQDLGLELKPANRGILLADGRFDNLAGSTGPIKFYVQGFGGQMDMGVIDCKRSYDFLLGDDWLAFVGARAAFNGGRRYYVRKNGVNVYLGASDEPHNDPSGSEEYSDDDYSDEDSDEEYESDEPTGDTKEGFRAIRVRSFELSDISIQARPVETVNLQSKESLVSSPVRSPVDSPESP</sequence>
<feature type="compositionally biased region" description="Basic and acidic residues" evidence="1">
    <location>
        <begin position="188"/>
        <end position="197"/>
    </location>
</feature>
<dbReference type="EMBL" id="JAAAXW010000073">
    <property type="protein sequence ID" value="KAF9545363.1"/>
    <property type="molecule type" value="Genomic_DNA"/>
</dbReference>
<dbReference type="InterPro" id="IPR021109">
    <property type="entry name" value="Peptidase_aspartic_dom_sf"/>
</dbReference>
<protein>
    <submittedName>
        <fullName evidence="2">Uncharacterized protein</fullName>
    </submittedName>
</protein>
<feature type="region of interest" description="Disordered" evidence="1">
    <location>
        <begin position="494"/>
        <end position="536"/>
    </location>
</feature>
<feature type="compositionally biased region" description="Acidic residues" evidence="1">
    <location>
        <begin position="508"/>
        <end position="529"/>
    </location>
</feature>
<comment type="caution">
    <text evidence="2">The sequence shown here is derived from an EMBL/GenBank/DDBJ whole genome shotgun (WGS) entry which is preliminary data.</text>
</comment>
<dbReference type="Proteomes" id="UP000723463">
    <property type="component" value="Unassembled WGS sequence"/>
</dbReference>
<reference evidence="2" key="1">
    <citation type="journal article" date="2020" name="Fungal Divers.">
        <title>Resolving the Mortierellaceae phylogeny through synthesis of multi-gene phylogenetics and phylogenomics.</title>
        <authorList>
            <person name="Vandepol N."/>
            <person name="Liber J."/>
            <person name="Desiro A."/>
            <person name="Na H."/>
            <person name="Kennedy M."/>
            <person name="Barry K."/>
            <person name="Grigoriev I.V."/>
            <person name="Miller A.N."/>
            <person name="O'Donnell K."/>
            <person name="Stajich J.E."/>
            <person name="Bonito G."/>
        </authorList>
    </citation>
    <scope>NUCLEOTIDE SEQUENCE</scope>
    <source>
        <strain evidence="2">NRRL 2591</strain>
    </source>
</reference>
<gene>
    <name evidence="2" type="ORF">EC957_011010</name>
</gene>
<name>A0A9P6F961_9FUNG</name>
<evidence type="ECO:0000313" key="3">
    <source>
        <dbReference type="Proteomes" id="UP000723463"/>
    </source>
</evidence>
<dbReference type="Gene3D" id="2.40.70.10">
    <property type="entry name" value="Acid Proteases"/>
    <property type="match status" value="1"/>
</dbReference>
<evidence type="ECO:0000313" key="2">
    <source>
        <dbReference type="EMBL" id="KAF9545363.1"/>
    </source>
</evidence>
<feature type="region of interest" description="Disordered" evidence="1">
    <location>
        <begin position="561"/>
        <end position="582"/>
    </location>
</feature>
<feature type="compositionally biased region" description="Low complexity" evidence="1">
    <location>
        <begin position="566"/>
        <end position="582"/>
    </location>
</feature>
<feature type="region of interest" description="Disordered" evidence="1">
    <location>
        <begin position="188"/>
        <end position="210"/>
    </location>
</feature>
<organism evidence="2 3">
    <name type="scientific">Mortierella hygrophila</name>
    <dbReference type="NCBI Taxonomy" id="979708"/>
    <lineage>
        <taxon>Eukaryota</taxon>
        <taxon>Fungi</taxon>
        <taxon>Fungi incertae sedis</taxon>
        <taxon>Mucoromycota</taxon>
        <taxon>Mortierellomycotina</taxon>
        <taxon>Mortierellomycetes</taxon>
        <taxon>Mortierellales</taxon>
        <taxon>Mortierellaceae</taxon>
        <taxon>Mortierella</taxon>
    </lineage>
</organism>
<keyword evidence="3" id="KW-1185">Reference proteome</keyword>
<evidence type="ECO:0000256" key="1">
    <source>
        <dbReference type="SAM" id="MobiDB-lite"/>
    </source>
</evidence>
<accession>A0A9P6F961</accession>
<proteinExistence type="predicted"/>
<dbReference type="AlphaFoldDB" id="A0A9P6F961"/>